<organism evidence="2 3">
    <name type="scientific">Sphingomonas qilianensis</name>
    <dbReference type="NCBI Taxonomy" id="1736690"/>
    <lineage>
        <taxon>Bacteria</taxon>
        <taxon>Pseudomonadati</taxon>
        <taxon>Pseudomonadota</taxon>
        <taxon>Alphaproteobacteria</taxon>
        <taxon>Sphingomonadales</taxon>
        <taxon>Sphingomonadaceae</taxon>
        <taxon>Sphingomonas</taxon>
    </lineage>
</organism>
<protein>
    <submittedName>
        <fullName evidence="2">Uncharacterized protein</fullName>
    </submittedName>
</protein>
<dbReference type="Proteomes" id="UP001404104">
    <property type="component" value="Unassembled WGS sequence"/>
</dbReference>
<feature type="transmembrane region" description="Helical" evidence="1">
    <location>
        <begin position="12"/>
        <end position="32"/>
    </location>
</feature>
<sequence>MTDRGNERPSLAAKVIFALIIVLGIGVIWLGIEGMRKELPAPPRGGQALPGAAVERQLAPGQPQQ</sequence>
<dbReference type="EMBL" id="JBDIMF010000009">
    <property type="protein sequence ID" value="MEN2787993.1"/>
    <property type="molecule type" value="Genomic_DNA"/>
</dbReference>
<evidence type="ECO:0000313" key="3">
    <source>
        <dbReference type="Proteomes" id="UP001404104"/>
    </source>
</evidence>
<dbReference type="RefSeq" id="WP_345866247.1">
    <property type="nucleotide sequence ID" value="NZ_JBDIMF010000009.1"/>
</dbReference>
<evidence type="ECO:0000313" key="2">
    <source>
        <dbReference type="EMBL" id="MEN2787993.1"/>
    </source>
</evidence>
<evidence type="ECO:0000256" key="1">
    <source>
        <dbReference type="SAM" id="Phobius"/>
    </source>
</evidence>
<comment type="caution">
    <text evidence="2">The sequence shown here is derived from an EMBL/GenBank/DDBJ whole genome shotgun (WGS) entry which is preliminary data.</text>
</comment>
<keyword evidence="3" id="KW-1185">Reference proteome</keyword>
<name>A0ABU9XWQ2_9SPHN</name>
<reference evidence="2 3" key="1">
    <citation type="submission" date="2024-05" db="EMBL/GenBank/DDBJ databases">
        <authorList>
            <person name="Liu Q."/>
            <person name="Xin Y.-H."/>
        </authorList>
    </citation>
    <scope>NUCLEOTIDE SEQUENCE [LARGE SCALE GENOMIC DNA]</scope>
    <source>
        <strain evidence="2 3">CGMCC 1.15349</strain>
    </source>
</reference>
<gene>
    <name evidence="2" type="ORF">ABC969_16390</name>
</gene>
<keyword evidence="1" id="KW-0472">Membrane</keyword>
<accession>A0ABU9XWQ2</accession>
<keyword evidence="1" id="KW-1133">Transmembrane helix</keyword>
<proteinExistence type="predicted"/>
<keyword evidence="1" id="KW-0812">Transmembrane</keyword>